<proteinExistence type="predicted"/>
<dbReference type="RefSeq" id="XP_068350613.1">
    <property type="nucleotide sequence ID" value="XM_068510775.1"/>
</dbReference>
<comment type="caution">
    <text evidence="2">The sequence shown here is derived from an EMBL/GenBank/DDBJ whole genome shotgun (WGS) entry which is preliminary data.</text>
</comment>
<gene>
    <name evidence="2" type="ORF">TRFO_36340</name>
</gene>
<dbReference type="SMART" id="SM00220">
    <property type="entry name" value="S_TKc"/>
    <property type="match status" value="1"/>
</dbReference>
<keyword evidence="3" id="KW-1185">Reference proteome</keyword>
<dbReference type="OrthoDB" id="541276at2759"/>
<dbReference type="GO" id="GO:0005524">
    <property type="term" value="F:ATP binding"/>
    <property type="evidence" value="ECO:0007669"/>
    <property type="project" value="InterPro"/>
</dbReference>
<evidence type="ECO:0000259" key="1">
    <source>
        <dbReference type="PROSITE" id="PS50011"/>
    </source>
</evidence>
<organism evidence="2 3">
    <name type="scientific">Tritrichomonas foetus</name>
    <dbReference type="NCBI Taxonomy" id="1144522"/>
    <lineage>
        <taxon>Eukaryota</taxon>
        <taxon>Metamonada</taxon>
        <taxon>Parabasalia</taxon>
        <taxon>Tritrichomonadida</taxon>
        <taxon>Tritrichomonadidae</taxon>
        <taxon>Tritrichomonas</taxon>
    </lineage>
</organism>
<protein>
    <recommendedName>
        <fullName evidence="1">Protein kinase domain-containing protein</fullName>
    </recommendedName>
</protein>
<dbReference type="PANTHER" id="PTHR24347">
    <property type="entry name" value="SERINE/THREONINE-PROTEIN KINASE"/>
    <property type="match status" value="1"/>
</dbReference>
<dbReference type="GeneID" id="94845479"/>
<dbReference type="EMBL" id="MLAK01001114">
    <property type="protein sequence ID" value="OHS97476.1"/>
    <property type="molecule type" value="Genomic_DNA"/>
</dbReference>
<dbReference type="GO" id="GO:0004672">
    <property type="term" value="F:protein kinase activity"/>
    <property type="evidence" value="ECO:0007669"/>
    <property type="project" value="InterPro"/>
</dbReference>
<dbReference type="Gene3D" id="1.10.510.10">
    <property type="entry name" value="Transferase(Phosphotransferase) domain 1"/>
    <property type="match status" value="1"/>
</dbReference>
<dbReference type="SUPFAM" id="SSF56112">
    <property type="entry name" value="Protein kinase-like (PK-like)"/>
    <property type="match status" value="1"/>
</dbReference>
<reference evidence="2" key="1">
    <citation type="submission" date="2016-10" db="EMBL/GenBank/DDBJ databases">
        <authorList>
            <person name="Benchimol M."/>
            <person name="Almeida L.G."/>
            <person name="Vasconcelos A.T."/>
            <person name="Perreira-Neves A."/>
            <person name="Rosa I.A."/>
            <person name="Tasca T."/>
            <person name="Bogo M.R."/>
            <person name="de Souza W."/>
        </authorList>
    </citation>
    <scope>NUCLEOTIDE SEQUENCE [LARGE SCALE GENOMIC DNA]</scope>
    <source>
        <strain evidence="2">K</strain>
    </source>
</reference>
<dbReference type="Pfam" id="PF00069">
    <property type="entry name" value="Pkinase"/>
    <property type="match status" value="1"/>
</dbReference>
<evidence type="ECO:0000313" key="3">
    <source>
        <dbReference type="Proteomes" id="UP000179807"/>
    </source>
</evidence>
<sequence>MQILQDYSNISQIYKSQHDNSQRTTSYYTAIHIPTNQKVFIKKINLHSERYIEYATEKYILKEFSDPYLICPVDIFELEDYGYIISPFSKGGDLFDLITGESWNINDRDLKTFAYHLLKLIRNFNHHGFIFRDLKPENIIVELSKFNPDRFHVIDVASTYCRLTANFPNFRCTANYSPPEYYYYNVFSENYDTWSVGIILYVMVVRCFPVQYQECGPKEVIEIVSNDKILFKDDEWNLISDEMKKLISMLLTFDCMKRPTADEVLRMPIFTSFIANEQRNCAW</sequence>
<dbReference type="VEuPathDB" id="TrichDB:TRFO_36340"/>
<feature type="domain" description="Protein kinase" evidence="1">
    <location>
        <begin position="1"/>
        <end position="270"/>
    </location>
</feature>
<dbReference type="InterPro" id="IPR011009">
    <property type="entry name" value="Kinase-like_dom_sf"/>
</dbReference>
<dbReference type="InterPro" id="IPR000719">
    <property type="entry name" value="Prot_kinase_dom"/>
</dbReference>
<name>A0A1J4JJR0_9EUKA</name>
<accession>A0A1J4JJR0</accession>
<dbReference type="AlphaFoldDB" id="A0A1J4JJR0"/>
<dbReference type="Proteomes" id="UP000179807">
    <property type="component" value="Unassembled WGS sequence"/>
</dbReference>
<evidence type="ECO:0000313" key="2">
    <source>
        <dbReference type="EMBL" id="OHS97476.1"/>
    </source>
</evidence>
<dbReference type="PROSITE" id="PS50011">
    <property type="entry name" value="PROTEIN_KINASE_DOM"/>
    <property type="match status" value="1"/>
</dbReference>